<reference evidence="1" key="1">
    <citation type="submission" date="2018-05" db="EMBL/GenBank/DDBJ databases">
        <authorList>
            <person name="Lanie J.A."/>
            <person name="Ng W.-L."/>
            <person name="Kazmierczak K.M."/>
            <person name="Andrzejewski T.M."/>
            <person name="Davidsen T.M."/>
            <person name="Wayne K.J."/>
            <person name="Tettelin H."/>
            <person name="Glass J.I."/>
            <person name="Rusch D."/>
            <person name="Podicherti R."/>
            <person name="Tsui H.-C.T."/>
            <person name="Winkler M.E."/>
        </authorList>
    </citation>
    <scope>NUCLEOTIDE SEQUENCE</scope>
</reference>
<dbReference type="Gene3D" id="3.40.50.10320">
    <property type="entry name" value="LmbE-like"/>
    <property type="match status" value="1"/>
</dbReference>
<accession>A0A381SD80</accession>
<dbReference type="EMBL" id="UINC01002666">
    <property type="protein sequence ID" value="SUZ99073.1"/>
    <property type="molecule type" value="Genomic_DNA"/>
</dbReference>
<dbReference type="SUPFAM" id="SSF102588">
    <property type="entry name" value="LmbE-like"/>
    <property type="match status" value="1"/>
</dbReference>
<dbReference type="Pfam" id="PF02585">
    <property type="entry name" value="PIG-L"/>
    <property type="match status" value="1"/>
</dbReference>
<dbReference type="InterPro" id="IPR029062">
    <property type="entry name" value="Class_I_gatase-like"/>
</dbReference>
<protein>
    <recommendedName>
        <fullName evidence="2">PIG-L family deacetylase</fullName>
    </recommendedName>
</protein>
<gene>
    <name evidence="1" type="ORF">METZ01_LOCUS51927</name>
</gene>
<sequence length="818" mass="91078">VRKMSLNNHHLYDPLRTLWRRLMSLRSLVTFMQSGAHPDDETSKLLARLSLGDGMHIVYANAVRGQGGQNALGTERGDDLGLIRTQELIRAMGVLGADLCWLAETENDTIRDFGFSKSPDQTFSIWGQEHTLRQMIKAIRLFKPDVLCPTFLDVPGQHGHHRAITRTTISAFEMSGNPDVFTDLRLQPWTVSKLYLPAWGGAGNAYDDVEPPPEATTFVDVGEFDYRMGGTYVQIGEWSHGYHATQGMGELRDESPETLPLHLLKTSALIGSSDEVKITSGLSASWTEFEKVFSNPQIRKMIRLADKTSLKALQSFPDNNSVADSLAEFSDAVVSLKELLPESQRHRAELKIRQAGQAAAACCSLNPRLRFFPSEPLAGQEFDVELSIFEGSGLDKKNIMATLAMPEGLSVVLSPEPTLEGSRLFWKGKGQCGKGMDPLSSFRSFHSEIMQEDSPRADVSFFLSGGDYKLSVTPDSPFTTFPEISCSLQPEKFLIPLNRESADKIDAVNMGISITVHSPAEHDVDIDVPKGFSTDVSSFHINSNSDSLEVYEFNLKTSAGLCPGTYSISAALNGGPAWNYQEFEYPHVGRTIRHYKCSSRFLVVEVQTSQNLKVGWIDGGFDRSWHWASEMGFSVSMISDEELLKGRFDQYDTIVVGVMACSVRPVNTAQKSLRRWVSDGGRLVTQYHRPIDRWDPDSTPPGRLVIGRPSIRWRITDPSAPIEVLNSKHDLMNAPNEIDENDWEGWVKERGLYFSAEWDDRYEAMISVSDPGEPALLGGLLYGKFDQGSHVHCALNLFHQMDHLVPGAFRIFANLLSS</sequence>
<name>A0A381SD80_9ZZZZ</name>
<proteinExistence type="predicted"/>
<feature type="non-terminal residue" evidence="1">
    <location>
        <position position="1"/>
    </location>
</feature>
<evidence type="ECO:0008006" key="2">
    <source>
        <dbReference type="Google" id="ProtNLM"/>
    </source>
</evidence>
<organism evidence="1">
    <name type="scientific">marine metagenome</name>
    <dbReference type="NCBI Taxonomy" id="408172"/>
    <lineage>
        <taxon>unclassified sequences</taxon>
        <taxon>metagenomes</taxon>
        <taxon>ecological metagenomes</taxon>
    </lineage>
</organism>
<evidence type="ECO:0000313" key="1">
    <source>
        <dbReference type="EMBL" id="SUZ99073.1"/>
    </source>
</evidence>
<dbReference type="SUPFAM" id="SSF52317">
    <property type="entry name" value="Class I glutamine amidotransferase-like"/>
    <property type="match status" value="1"/>
</dbReference>
<dbReference type="InterPro" id="IPR003737">
    <property type="entry name" value="GlcNAc_PI_deacetylase-related"/>
</dbReference>
<dbReference type="InterPro" id="IPR024078">
    <property type="entry name" value="LmbE-like_dom_sf"/>
</dbReference>
<dbReference type="CDD" id="cd03143">
    <property type="entry name" value="A4_beta-galactosidase_middle_domain"/>
    <property type="match status" value="1"/>
</dbReference>
<dbReference type="AlphaFoldDB" id="A0A381SD80"/>